<organism evidence="1 2">
    <name type="scientific">Olea europaea subsp. europaea</name>
    <dbReference type="NCBI Taxonomy" id="158383"/>
    <lineage>
        <taxon>Eukaryota</taxon>
        <taxon>Viridiplantae</taxon>
        <taxon>Streptophyta</taxon>
        <taxon>Embryophyta</taxon>
        <taxon>Tracheophyta</taxon>
        <taxon>Spermatophyta</taxon>
        <taxon>Magnoliopsida</taxon>
        <taxon>eudicotyledons</taxon>
        <taxon>Gunneridae</taxon>
        <taxon>Pentapetalae</taxon>
        <taxon>asterids</taxon>
        <taxon>lamiids</taxon>
        <taxon>Lamiales</taxon>
        <taxon>Oleaceae</taxon>
        <taxon>Oleeae</taxon>
        <taxon>Olea</taxon>
    </lineage>
</organism>
<dbReference type="Proteomes" id="UP000594638">
    <property type="component" value="Unassembled WGS sequence"/>
</dbReference>
<dbReference type="PANTHER" id="PTHR47481:SF22">
    <property type="entry name" value="RETROTRANSPOSON GAG DOMAIN-CONTAINING PROTEIN"/>
    <property type="match status" value="1"/>
</dbReference>
<evidence type="ECO:0000313" key="1">
    <source>
        <dbReference type="EMBL" id="CAA2964678.1"/>
    </source>
</evidence>
<comment type="caution">
    <text evidence="1">The sequence shown here is derived from an EMBL/GenBank/DDBJ whole genome shotgun (WGS) entry which is preliminary data.</text>
</comment>
<name>A0A8S0QDJ4_OLEEU</name>
<protein>
    <submittedName>
        <fullName evidence="1">PREDICTED: uncharacterized protein LOC108511635</fullName>
    </submittedName>
</protein>
<accession>A0A8S0QDJ4</accession>
<dbReference type="PANTHER" id="PTHR47481">
    <property type="match status" value="1"/>
</dbReference>
<dbReference type="EMBL" id="CACTIH010001827">
    <property type="protein sequence ID" value="CAA2964678.1"/>
    <property type="molecule type" value="Genomic_DNA"/>
</dbReference>
<sequence>MSIASNTFTENTNPSPTLTFQNISSQIQHKMDGTNYLQWLTQIVPLLRSYELMGFVDGSQSTPPKTLPDDSPNPAYRIWYRKEQHLLSSILSSLTVNVISTVYGHNTSKQVWNALASRYSAQSRSRLAHLKR</sequence>
<gene>
    <name evidence="1" type="ORF">OLEA9_D002402</name>
</gene>
<reference evidence="1 2" key="1">
    <citation type="submission" date="2019-12" db="EMBL/GenBank/DDBJ databases">
        <authorList>
            <person name="Alioto T."/>
            <person name="Alioto T."/>
            <person name="Gomez Garrido J."/>
        </authorList>
    </citation>
    <scope>NUCLEOTIDE SEQUENCE [LARGE SCALE GENOMIC DNA]</scope>
</reference>
<dbReference type="AlphaFoldDB" id="A0A8S0QDJ4"/>
<feature type="non-terminal residue" evidence="1">
    <location>
        <position position="132"/>
    </location>
</feature>
<evidence type="ECO:0000313" key="2">
    <source>
        <dbReference type="Proteomes" id="UP000594638"/>
    </source>
</evidence>
<dbReference type="Gramene" id="OE9D002402T1">
    <property type="protein sequence ID" value="OE9D002402C1"/>
    <property type="gene ID" value="OE9D002402"/>
</dbReference>
<proteinExistence type="predicted"/>
<dbReference type="Pfam" id="PF14223">
    <property type="entry name" value="Retrotran_gag_2"/>
    <property type="match status" value="1"/>
</dbReference>
<keyword evidence="2" id="KW-1185">Reference proteome</keyword>
<dbReference type="OrthoDB" id="1845088at2759"/>